<feature type="compositionally biased region" description="Polar residues" evidence="1">
    <location>
        <begin position="1"/>
        <end position="30"/>
    </location>
</feature>
<dbReference type="EMBL" id="JBAWTH010000057">
    <property type="protein sequence ID" value="KAL2281372.1"/>
    <property type="molecule type" value="Genomic_DNA"/>
</dbReference>
<feature type="region of interest" description="Disordered" evidence="1">
    <location>
        <begin position="1"/>
        <end position="117"/>
    </location>
</feature>
<keyword evidence="3" id="KW-1185">Reference proteome</keyword>
<protein>
    <submittedName>
        <fullName evidence="2">Uncharacterized protein</fullName>
    </submittedName>
</protein>
<dbReference type="Proteomes" id="UP001600888">
    <property type="component" value="Unassembled WGS sequence"/>
</dbReference>
<feature type="compositionally biased region" description="Low complexity" evidence="1">
    <location>
        <begin position="87"/>
        <end position="105"/>
    </location>
</feature>
<evidence type="ECO:0000313" key="2">
    <source>
        <dbReference type="EMBL" id="KAL2281372.1"/>
    </source>
</evidence>
<feature type="compositionally biased region" description="Basic and acidic residues" evidence="1">
    <location>
        <begin position="66"/>
        <end position="76"/>
    </location>
</feature>
<accession>A0ABR4EG05</accession>
<proteinExistence type="predicted"/>
<reference evidence="2 3" key="1">
    <citation type="submission" date="2024-03" db="EMBL/GenBank/DDBJ databases">
        <title>A high-quality draft genome sequence of Diaporthe vaccinii, a causative agent of upright dieback and viscid rot disease in cranberry plants.</title>
        <authorList>
            <person name="Sarrasin M."/>
            <person name="Lang B.F."/>
            <person name="Burger G."/>
        </authorList>
    </citation>
    <scope>NUCLEOTIDE SEQUENCE [LARGE SCALE GENOMIC DNA]</scope>
    <source>
        <strain evidence="2 3">IS7</strain>
    </source>
</reference>
<organism evidence="2 3">
    <name type="scientific">Diaporthe vaccinii</name>
    <dbReference type="NCBI Taxonomy" id="105482"/>
    <lineage>
        <taxon>Eukaryota</taxon>
        <taxon>Fungi</taxon>
        <taxon>Dikarya</taxon>
        <taxon>Ascomycota</taxon>
        <taxon>Pezizomycotina</taxon>
        <taxon>Sordariomycetes</taxon>
        <taxon>Sordariomycetidae</taxon>
        <taxon>Diaporthales</taxon>
        <taxon>Diaporthaceae</taxon>
        <taxon>Diaporthe</taxon>
        <taxon>Diaporthe eres species complex</taxon>
    </lineage>
</organism>
<name>A0ABR4EG05_9PEZI</name>
<evidence type="ECO:0000256" key="1">
    <source>
        <dbReference type="SAM" id="MobiDB-lite"/>
    </source>
</evidence>
<sequence length="117" mass="12641">MVSAMPSFSPSENEVTSSSESLPSTRNEIIQNGVRRPPGPQMCPSRRRLSQKTARATANGSFRPDPTFELRRDASRRALQADSFLHTAASSTPRTRSPSTSAPTRLPTEPTPASGES</sequence>
<comment type="caution">
    <text evidence="2">The sequence shown here is derived from an EMBL/GenBank/DDBJ whole genome shotgun (WGS) entry which is preliminary data.</text>
</comment>
<gene>
    <name evidence="2" type="ORF">FJTKL_11559</name>
</gene>
<feature type="compositionally biased region" description="Polar residues" evidence="1">
    <location>
        <begin position="51"/>
        <end position="60"/>
    </location>
</feature>
<evidence type="ECO:0000313" key="3">
    <source>
        <dbReference type="Proteomes" id="UP001600888"/>
    </source>
</evidence>